<sequence length="232" mass="26535">MADEKKVQTQKTEQTFTKAEVQEMIKQAIADAKLNQPQTIVHVKGEEEVTLLFIDAVAKDTIIYLGDNLGQINRSGGTITVPKRAFLQGITPTIENLLAERKLIVVDGLTDTERYNHNVLYTEGELLSEDMYFKLFDLSKDQMIKMYRQLCVEHKKIVAKMLVAGYFARKTLIENGKVAIEYDIFPLEVVKRIDISQDEIQQLNEMTFDLSDEGLFSLILEDMGKNLVKKKR</sequence>
<evidence type="ECO:0000313" key="1">
    <source>
        <dbReference type="EMBL" id="DAF90898.1"/>
    </source>
</evidence>
<proteinExistence type="predicted"/>
<name>A0A8S5U915_9CAUD</name>
<organism evidence="1">
    <name type="scientific">Siphoviridae sp. ctnMR5</name>
    <dbReference type="NCBI Taxonomy" id="2825658"/>
    <lineage>
        <taxon>Viruses</taxon>
        <taxon>Duplodnaviria</taxon>
        <taxon>Heunggongvirae</taxon>
        <taxon>Uroviricota</taxon>
        <taxon>Caudoviricetes</taxon>
    </lineage>
</organism>
<reference evidence="1" key="1">
    <citation type="journal article" date="2021" name="Proc. Natl. Acad. Sci. U.S.A.">
        <title>A Catalog of Tens of Thousands of Viruses from Human Metagenomes Reveals Hidden Associations with Chronic Diseases.</title>
        <authorList>
            <person name="Tisza M.J."/>
            <person name="Buck C.B."/>
        </authorList>
    </citation>
    <scope>NUCLEOTIDE SEQUENCE</scope>
    <source>
        <strain evidence="1">CtnMR5</strain>
    </source>
</reference>
<dbReference type="EMBL" id="BK016039">
    <property type="protein sequence ID" value="DAF90898.1"/>
    <property type="molecule type" value="Genomic_DNA"/>
</dbReference>
<protein>
    <submittedName>
        <fullName evidence="1">Uncharacterized protein</fullName>
    </submittedName>
</protein>
<accession>A0A8S5U915</accession>